<feature type="signal peptide" evidence="2">
    <location>
        <begin position="1"/>
        <end position="22"/>
    </location>
</feature>
<gene>
    <name evidence="4" type="ORF">M513_11360</name>
</gene>
<dbReference type="InterPro" id="IPR056953">
    <property type="entry name" value="CUT_N"/>
</dbReference>
<dbReference type="Gene3D" id="2.60.40.4100">
    <property type="entry name" value="Zona pellucida, ZP-C domain"/>
    <property type="match status" value="1"/>
</dbReference>
<feature type="domain" description="ZP" evidence="3">
    <location>
        <begin position="58"/>
        <end position="329"/>
    </location>
</feature>
<keyword evidence="1" id="KW-1015">Disulfide bond</keyword>
<evidence type="ECO:0000259" key="3">
    <source>
        <dbReference type="PROSITE" id="PS51034"/>
    </source>
</evidence>
<reference evidence="4 5" key="1">
    <citation type="journal article" date="2014" name="Nat. Genet.">
        <title>Genome and transcriptome of the porcine whipworm Trichuris suis.</title>
        <authorList>
            <person name="Jex A.R."/>
            <person name="Nejsum P."/>
            <person name="Schwarz E.M."/>
            <person name="Hu L."/>
            <person name="Young N.D."/>
            <person name="Hall R.S."/>
            <person name="Korhonen P.K."/>
            <person name="Liao S."/>
            <person name="Thamsborg S."/>
            <person name="Xia J."/>
            <person name="Xu P."/>
            <person name="Wang S."/>
            <person name="Scheerlinck J.P."/>
            <person name="Hofmann A."/>
            <person name="Sternberg P.W."/>
            <person name="Wang J."/>
            <person name="Gasser R.B."/>
        </authorList>
    </citation>
    <scope>NUCLEOTIDE SEQUENCE [LARGE SCALE GENOMIC DNA]</scope>
    <source>
        <strain evidence="4">DCEP-RM93M</strain>
    </source>
</reference>
<evidence type="ECO:0000313" key="4">
    <source>
        <dbReference type="EMBL" id="KFD47748.1"/>
    </source>
</evidence>
<feature type="non-terminal residue" evidence="4">
    <location>
        <position position="339"/>
    </location>
</feature>
<dbReference type="PANTHER" id="PTHR46560">
    <property type="entry name" value="CYPHER, ISOFORM B"/>
    <property type="match status" value="1"/>
</dbReference>
<dbReference type="PANTHER" id="PTHR46560:SF12">
    <property type="entry name" value="ZP DOMAIN-CONTAINING PROTEIN"/>
    <property type="match status" value="1"/>
</dbReference>
<sequence>MRKRLSMTDSVRLLTLISLMVAIESLKQQRVVGNFESFASVEKSWPNNPDIAADVGIQCSVNGITAKFQFYNPFNGRIYSANFQHDRSCMYYDEYGERHMLFEVPSFRCGTRSWRNSENRIVHLENEIYVQLDKYRKSREDKRYIFVCKEKPPERHEQRLQWKMNEDIVHNFQGEQTVLVQTVSLPKMTVNGHGTLERPKYFVEVFVLEGNGLNGKRVQRTVNLGEPITLVVKGPRLSDDKFQMFVHSCYAHGNRSGARVDLIDKTGCPQQPTIMGPMMRSRDDQSTVYYVTFGAFRFPQTENVNFVCSVEFCEKCNFSEPCQFNRGAEKSENNRVNAS</sequence>
<accession>A0A085LS02</accession>
<dbReference type="PROSITE" id="PS51034">
    <property type="entry name" value="ZP_2"/>
    <property type="match status" value="1"/>
</dbReference>
<dbReference type="Proteomes" id="UP000030764">
    <property type="component" value="Unassembled WGS sequence"/>
</dbReference>
<evidence type="ECO:0000313" key="5">
    <source>
        <dbReference type="Proteomes" id="UP000030764"/>
    </source>
</evidence>
<evidence type="ECO:0000256" key="2">
    <source>
        <dbReference type="SAM" id="SignalP"/>
    </source>
</evidence>
<dbReference type="SMART" id="SM00241">
    <property type="entry name" value="ZP"/>
    <property type="match status" value="1"/>
</dbReference>
<dbReference type="Pfam" id="PF25057">
    <property type="entry name" value="CUT_N"/>
    <property type="match status" value="1"/>
</dbReference>
<feature type="chain" id="PRO_5001794809" description="ZP domain-containing protein" evidence="2">
    <location>
        <begin position="23"/>
        <end position="339"/>
    </location>
</feature>
<protein>
    <recommendedName>
        <fullName evidence="3">ZP domain-containing protein</fullName>
    </recommendedName>
</protein>
<dbReference type="EMBL" id="KL363315">
    <property type="protein sequence ID" value="KFD47748.1"/>
    <property type="molecule type" value="Genomic_DNA"/>
</dbReference>
<proteinExistence type="predicted"/>
<dbReference type="InterPro" id="IPR055355">
    <property type="entry name" value="ZP-C"/>
</dbReference>
<evidence type="ECO:0000256" key="1">
    <source>
        <dbReference type="ARBA" id="ARBA00023157"/>
    </source>
</evidence>
<dbReference type="AlphaFoldDB" id="A0A085LS02"/>
<keyword evidence="5" id="KW-1185">Reference proteome</keyword>
<dbReference type="InterPro" id="IPR042235">
    <property type="entry name" value="ZP-C_dom"/>
</dbReference>
<dbReference type="InterPro" id="IPR001507">
    <property type="entry name" value="ZP_dom"/>
</dbReference>
<organism evidence="4 5">
    <name type="scientific">Trichuris suis</name>
    <name type="common">pig whipworm</name>
    <dbReference type="NCBI Taxonomy" id="68888"/>
    <lineage>
        <taxon>Eukaryota</taxon>
        <taxon>Metazoa</taxon>
        <taxon>Ecdysozoa</taxon>
        <taxon>Nematoda</taxon>
        <taxon>Enoplea</taxon>
        <taxon>Dorylaimia</taxon>
        <taxon>Trichinellida</taxon>
        <taxon>Trichuridae</taxon>
        <taxon>Trichuris</taxon>
    </lineage>
</organism>
<dbReference type="Pfam" id="PF00100">
    <property type="entry name" value="Zona_pellucida"/>
    <property type="match status" value="1"/>
</dbReference>
<keyword evidence="2" id="KW-0732">Signal</keyword>
<name>A0A085LS02_9BILA</name>